<dbReference type="InterPro" id="IPR001789">
    <property type="entry name" value="Sig_transdc_resp-reg_receiver"/>
</dbReference>
<evidence type="ECO:0000313" key="4">
    <source>
        <dbReference type="Proteomes" id="UP000198670"/>
    </source>
</evidence>
<feature type="modified residue" description="4-aspartylphosphate" evidence="1">
    <location>
        <position position="35"/>
    </location>
</feature>
<dbReference type="STRING" id="1477437.SAMN05444682_1152"/>
<dbReference type="InterPro" id="IPR007492">
    <property type="entry name" value="LytTR_DNA-bd_dom"/>
</dbReference>
<dbReference type="SUPFAM" id="SSF52172">
    <property type="entry name" value="CheY-like"/>
    <property type="match status" value="1"/>
</dbReference>
<dbReference type="Gene3D" id="2.40.50.1020">
    <property type="entry name" value="LytTr DNA-binding domain"/>
    <property type="match status" value="1"/>
</dbReference>
<dbReference type="Gene3D" id="3.40.50.2300">
    <property type="match status" value="1"/>
</dbReference>
<evidence type="ECO:0000259" key="2">
    <source>
        <dbReference type="PROSITE" id="PS50110"/>
    </source>
</evidence>
<proteinExistence type="predicted"/>
<evidence type="ECO:0000256" key="1">
    <source>
        <dbReference type="PROSITE-ProRule" id="PRU00169"/>
    </source>
</evidence>
<organism evidence="3 4">
    <name type="scientific">Parapedobacter indicus</name>
    <dbReference type="NCBI Taxonomy" id="1477437"/>
    <lineage>
        <taxon>Bacteria</taxon>
        <taxon>Pseudomonadati</taxon>
        <taxon>Bacteroidota</taxon>
        <taxon>Sphingobacteriia</taxon>
        <taxon>Sphingobacteriales</taxon>
        <taxon>Sphingobacteriaceae</taxon>
        <taxon>Parapedobacter</taxon>
    </lineage>
</organism>
<dbReference type="InterPro" id="IPR011006">
    <property type="entry name" value="CheY-like_superfamily"/>
</dbReference>
<keyword evidence="4" id="KW-1185">Reference proteome</keyword>
<dbReference type="PROSITE" id="PS50110">
    <property type="entry name" value="RESPONSE_REGULATORY"/>
    <property type="match status" value="1"/>
</dbReference>
<dbReference type="Pfam" id="PF04397">
    <property type="entry name" value="LytTR"/>
    <property type="match status" value="1"/>
</dbReference>
<dbReference type="SMART" id="SM00850">
    <property type="entry name" value="LytTR"/>
    <property type="match status" value="1"/>
</dbReference>
<dbReference type="OrthoDB" id="9787344at2"/>
<evidence type="ECO:0000313" key="3">
    <source>
        <dbReference type="EMBL" id="SFJ84745.1"/>
    </source>
</evidence>
<accession>A0A1I3UPA4</accession>
<feature type="domain" description="Response regulatory" evidence="2">
    <location>
        <begin position="1"/>
        <end position="97"/>
    </location>
</feature>
<dbReference type="GO" id="GO:0003677">
    <property type="term" value="F:DNA binding"/>
    <property type="evidence" value="ECO:0007669"/>
    <property type="project" value="InterPro"/>
</dbReference>
<dbReference type="AlphaFoldDB" id="A0A1I3UPA4"/>
<dbReference type="RefSeq" id="WP_090631834.1">
    <property type="nucleotide sequence ID" value="NZ_FOQO01000015.1"/>
</dbReference>
<name>A0A1I3UPA4_9SPHI</name>
<sequence>MQRLARLTLTAAFSSTDEALAYIDAHGNVDVIFCDILMPGKDGYEANRLLGGCCNLFVFLTQKETHGEEIFTTASMVHYLRKPIDVAAVSLLLEQLDQEDRKTPEGAISTDVLFVHDRISKNRISVDLRDILKISFSDKYGLIVAADRQDRLLIQGTMSKVLQRLRGVGWFIRINQNTIISRYAIKEVDPQLVVYFKWGGYEAVKRTYQPLFREFMKQHGLG</sequence>
<gene>
    <name evidence="3" type="ORF">SAMN05444682_1152</name>
</gene>
<dbReference type="GO" id="GO:0000160">
    <property type="term" value="P:phosphorelay signal transduction system"/>
    <property type="evidence" value="ECO:0007669"/>
    <property type="project" value="InterPro"/>
</dbReference>
<dbReference type="EMBL" id="FOQO01000015">
    <property type="protein sequence ID" value="SFJ84745.1"/>
    <property type="molecule type" value="Genomic_DNA"/>
</dbReference>
<protein>
    <submittedName>
        <fullName evidence="3">Two component transcriptional regulator, LytTR family</fullName>
    </submittedName>
</protein>
<dbReference type="Proteomes" id="UP000198670">
    <property type="component" value="Unassembled WGS sequence"/>
</dbReference>
<keyword evidence="1" id="KW-0597">Phosphoprotein</keyword>
<reference evidence="3 4" key="1">
    <citation type="submission" date="2016-10" db="EMBL/GenBank/DDBJ databases">
        <authorList>
            <person name="de Groot N.N."/>
        </authorList>
    </citation>
    <scope>NUCLEOTIDE SEQUENCE [LARGE SCALE GENOMIC DNA]</scope>
    <source>
        <strain evidence="3 4">RK1</strain>
    </source>
</reference>